<dbReference type="InterPro" id="IPR027417">
    <property type="entry name" value="P-loop_NTPase"/>
</dbReference>
<protein>
    <recommendedName>
        <fullName evidence="3">Serine kinase</fullName>
    </recommendedName>
</protein>
<keyword evidence="2" id="KW-1185">Reference proteome</keyword>
<dbReference type="KEGG" id="qso:IRL76_02915"/>
<dbReference type="Proteomes" id="UP000594459">
    <property type="component" value="Chromosome"/>
</dbReference>
<dbReference type="AlphaFoldDB" id="A0A7S8F5U2"/>
<dbReference type="SUPFAM" id="SSF53795">
    <property type="entry name" value="PEP carboxykinase-like"/>
    <property type="match status" value="1"/>
</dbReference>
<reference evidence="1 2" key="1">
    <citation type="submission" date="2020-11" db="EMBL/GenBank/DDBJ databases">
        <title>The genome sequence of Erythrobacter sp. 6D36.</title>
        <authorList>
            <person name="Liu Y."/>
        </authorList>
    </citation>
    <scope>NUCLEOTIDE SEQUENCE [LARGE SCALE GENOMIC DNA]</scope>
    <source>
        <strain evidence="1 2">6D36</strain>
    </source>
</reference>
<gene>
    <name evidence="1" type="ORF">IRL76_02915</name>
</gene>
<proteinExistence type="predicted"/>
<dbReference type="RefSeq" id="WP_200982995.1">
    <property type="nucleotide sequence ID" value="NZ_CP064654.1"/>
</dbReference>
<name>A0A7S8F5U2_9SPHN</name>
<evidence type="ECO:0000313" key="2">
    <source>
        <dbReference type="Proteomes" id="UP000594459"/>
    </source>
</evidence>
<dbReference type="EMBL" id="CP064654">
    <property type="protein sequence ID" value="QPC99538.1"/>
    <property type="molecule type" value="Genomic_DNA"/>
</dbReference>
<dbReference type="Gene3D" id="3.40.50.300">
    <property type="entry name" value="P-loop containing nucleotide triphosphate hydrolases"/>
    <property type="match status" value="1"/>
</dbReference>
<sequence>MHRYRHSGLEIVSEIALPEWDGFASSSASHADIKIELSDERSPAFPRDGSTYSSGSTAGFCIEGVGGWELEAGRRMTLYPSLAVDPAELRLFTLGSAWGVLGYQRGDPMWHGSAVELDGRAALFCGDAGEGKSTMAAAMVATGARLVGDDLSKVEPNAGGALIHPSSSRLKLWGAAVDHFGWRERVVQRDVMREDKFHCHIEPNHAGGPPLPLAAIVVLESGEAPLLEPLSGSEALAEVLSGTIYRPEALETMGRWGEQGALAARIIAGAKVFRLTRPRDLGAIGESAGLVSEMLDRLG</sequence>
<organism evidence="1 2">
    <name type="scientific">Qipengyuania soli</name>
    <dbReference type="NCBI Taxonomy" id="2782568"/>
    <lineage>
        <taxon>Bacteria</taxon>
        <taxon>Pseudomonadati</taxon>
        <taxon>Pseudomonadota</taxon>
        <taxon>Alphaproteobacteria</taxon>
        <taxon>Sphingomonadales</taxon>
        <taxon>Erythrobacteraceae</taxon>
        <taxon>Qipengyuania</taxon>
    </lineage>
</organism>
<evidence type="ECO:0008006" key="3">
    <source>
        <dbReference type="Google" id="ProtNLM"/>
    </source>
</evidence>
<accession>A0A7S8F5U2</accession>
<evidence type="ECO:0000313" key="1">
    <source>
        <dbReference type="EMBL" id="QPC99538.1"/>
    </source>
</evidence>